<reference evidence="4 5" key="1">
    <citation type="journal article" date="2021" name="Sci. Rep.">
        <title>Genome sequencing of the multicellular alga Astrephomene provides insights into convergent evolution of germ-soma differentiation.</title>
        <authorList>
            <person name="Yamashita S."/>
            <person name="Yamamoto K."/>
            <person name="Matsuzaki R."/>
            <person name="Suzuki S."/>
            <person name="Yamaguchi H."/>
            <person name="Hirooka S."/>
            <person name="Minakuchi Y."/>
            <person name="Miyagishima S."/>
            <person name="Kawachi M."/>
            <person name="Toyoda A."/>
            <person name="Nozaki H."/>
        </authorList>
    </citation>
    <scope>NUCLEOTIDE SEQUENCE [LARGE SCALE GENOMIC DNA]</scope>
    <source>
        <strain evidence="4 5">NIES-4017</strain>
    </source>
</reference>
<dbReference type="CDD" id="cd05121">
    <property type="entry name" value="ABC1_ADCK3-like"/>
    <property type="match status" value="1"/>
</dbReference>
<dbReference type="GO" id="GO:0005524">
    <property type="term" value="F:ATP binding"/>
    <property type="evidence" value="ECO:0007669"/>
    <property type="project" value="InterPro"/>
</dbReference>
<protein>
    <recommendedName>
        <fullName evidence="3">Protein kinase domain-containing protein</fullName>
    </recommendedName>
</protein>
<evidence type="ECO:0000259" key="3">
    <source>
        <dbReference type="PROSITE" id="PS50011"/>
    </source>
</evidence>
<feature type="compositionally biased region" description="Low complexity" evidence="2">
    <location>
        <begin position="557"/>
        <end position="567"/>
    </location>
</feature>
<dbReference type="PROSITE" id="PS50011">
    <property type="entry name" value="PROTEIN_KINASE_DOM"/>
    <property type="match status" value="1"/>
</dbReference>
<comment type="similarity">
    <text evidence="1">Belongs to the protein kinase superfamily. ADCK protein kinase family.</text>
</comment>
<evidence type="ECO:0000313" key="4">
    <source>
        <dbReference type="EMBL" id="GFR47379.1"/>
    </source>
</evidence>
<dbReference type="Gene3D" id="1.10.510.10">
    <property type="entry name" value="Transferase(Phosphotransferase) domain 1"/>
    <property type="match status" value="1"/>
</dbReference>
<dbReference type="AlphaFoldDB" id="A0AAD3DUK5"/>
<evidence type="ECO:0000313" key="5">
    <source>
        <dbReference type="Proteomes" id="UP001054857"/>
    </source>
</evidence>
<dbReference type="Pfam" id="PF03109">
    <property type="entry name" value="ABC1"/>
    <property type="match status" value="1"/>
</dbReference>
<dbReference type="PANTHER" id="PTHR10566">
    <property type="entry name" value="CHAPERONE-ACTIVITY OF BC1 COMPLEX CABC1 -RELATED"/>
    <property type="match status" value="1"/>
</dbReference>
<dbReference type="PANTHER" id="PTHR10566:SF53">
    <property type="entry name" value="PROTEIN ACTIVITY OF BC1 COMPLEX KINASE 1, CHLOROPLASTIC"/>
    <property type="match status" value="1"/>
</dbReference>
<dbReference type="EMBL" id="BMAR01000018">
    <property type="protein sequence ID" value="GFR47379.1"/>
    <property type="molecule type" value="Genomic_DNA"/>
</dbReference>
<comment type="caution">
    <text evidence="4">The sequence shown here is derived from an EMBL/GenBank/DDBJ whole genome shotgun (WGS) entry which is preliminary data.</text>
</comment>
<organism evidence="4 5">
    <name type="scientific">Astrephomene gubernaculifera</name>
    <dbReference type="NCBI Taxonomy" id="47775"/>
    <lineage>
        <taxon>Eukaryota</taxon>
        <taxon>Viridiplantae</taxon>
        <taxon>Chlorophyta</taxon>
        <taxon>core chlorophytes</taxon>
        <taxon>Chlorophyceae</taxon>
        <taxon>CS clade</taxon>
        <taxon>Chlamydomonadales</taxon>
        <taxon>Astrephomenaceae</taxon>
        <taxon>Astrephomene</taxon>
    </lineage>
</organism>
<accession>A0AAD3DUK5</accession>
<feature type="domain" description="Protein kinase" evidence="3">
    <location>
        <begin position="197"/>
        <end position="528"/>
    </location>
</feature>
<dbReference type="InterPro" id="IPR050154">
    <property type="entry name" value="UbiB_kinase"/>
</dbReference>
<name>A0AAD3DUK5_9CHLO</name>
<gene>
    <name evidence="4" type="ORF">Agub_g9092</name>
</gene>
<dbReference type="GO" id="GO:0004672">
    <property type="term" value="F:protein kinase activity"/>
    <property type="evidence" value="ECO:0007669"/>
    <property type="project" value="InterPro"/>
</dbReference>
<proteinExistence type="inferred from homology"/>
<evidence type="ECO:0000256" key="2">
    <source>
        <dbReference type="SAM" id="MobiDB-lite"/>
    </source>
</evidence>
<dbReference type="SUPFAM" id="SSF56112">
    <property type="entry name" value="Protein kinase-like (PK-like)"/>
    <property type="match status" value="1"/>
</dbReference>
<evidence type="ECO:0000256" key="1">
    <source>
        <dbReference type="ARBA" id="ARBA00009670"/>
    </source>
</evidence>
<dbReference type="InterPro" id="IPR000719">
    <property type="entry name" value="Prot_kinase_dom"/>
</dbReference>
<dbReference type="InterPro" id="IPR011009">
    <property type="entry name" value="Kinase-like_dom_sf"/>
</dbReference>
<dbReference type="Proteomes" id="UP001054857">
    <property type="component" value="Unassembled WGS sequence"/>
</dbReference>
<sequence length="653" mass="72393">MQAKQIHRQCQLGRRQHVHQPRVAFCQPRARGLRCHAAATTLAPTRAPGALSSGRQRPLDMEKDICNIISKYSPDYVRSRVLRGPGDAFKCLFRVAEITGRVGWFVGSLTADRLTGHQDTPERVKMRAAQLREMLTALGPSFIKAGQVLANRPDIVREDYMNELCVLQDDVPPFPDSVAFSIMEEQLGRRLEQVFSSISERPVAAASLGQVYKAVLRDTGEEVAIKVQRPGVEPTILRDLFVFRSLGWLFNALSRRRLGCDAVLIVDEFGEKLLEELDYTQEAKNIQEFERNFRSDPTVKIPWVRPALCGPRMLVMEWIDGIRCTAPDAIRRSGVAVDDFIKCGVVSGLRQLLEFGLFHGDPHPGNIFCLRDGRIAYVDFGNVAQLSARNKAVLIDAVVHAVNEDYGAMAEDFIKLGFLAPGTDIAPIVPALEKIWADSKGQSLADFNFRTVTSKFNELVYQYPIRIPERYSLVIRSLLTQEGICMTLKPEFHFLEVAYPYVARRLLTDEDPALRERLFQVLFQDGRFQWRRLENLLKLAKEGAAGGGAGVGGAAGGSSSSSSASSSSGGGGLDLSDTAKDVLRVLLLDDKLRNQLLLALTEDNTLHVRELLRLLALVRGDIDPQRLLGQVVAGAPALGRQLLLGWADKVLVS</sequence>
<feature type="region of interest" description="Disordered" evidence="2">
    <location>
        <begin position="550"/>
        <end position="572"/>
    </location>
</feature>
<keyword evidence="5" id="KW-1185">Reference proteome</keyword>
<dbReference type="InterPro" id="IPR004147">
    <property type="entry name" value="ABC1_dom"/>
</dbReference>